<evidence type="ECO:0000259" key="6">
    <source>
        <dbReference type="PROSITE" id="PS50066"/>
    </source>
</evidence>
<evidence type="ECO:0000256" key="2">
    <source>
        <dbReference type="ARBA" id="ARBA00023015"/>
    </source>
</evidence>
<dbReference type="EMBL" id="GEVM01020682">
    <property type="protein sequence ID" value="JAU85256.1"/>
    <property type="molecule type" value="Transcribed_RNA"/>
</dbReference>
<dbReference type="PROSITE" id="PS50066">
    <property type="entry name" value="MADS_BOX_2"/>
    <property type="match status" value="1"/>
</dbReference>
<dbReference type="InterPro" id="IPR036879">
    <property type="entry name" value="TF_MADSbox_sf"/>
</dbReference>
<dbReference type="PRINTS" id="PR00404">
    <property type="entry name" value="MADSDOMAIN"/>
</dbReference>
<dbReference type="PANTHER" id="PTHR11945">
    <property type="entry name" value="MADS BOX PROTEIN"/>
    <property type="match status" value="1"/>
</dbReference>
<dbReference type="InterPro" id="IPR033896">
    <property type="entry name" value="MEF2-like_N"/>
</dbReference>
<evidence type="ECO:0000256" key="4">
    <source>
        <dbReference type="ARBA" id="ARBA00023163"/>
    </source>
</evidence>
<keyword evidence="2" id="KW-0805">Transcription regulation</keyword>
<dbReference type="Pfam" id="PF00319">
    <property type="entry name" value="SRF-TF"/>
    <property type="match status" value="1"/>
</dbReference>
<keyword evidence="5" id="KW-0539">Nucleus</keyword>
<reference evidence="7" key="1">
    <citation type="submission" date="2016-07" db="EMBL/GenBank/DDBJ databases">
        <title>De novo transcriptome assembly of four accessions of the metal hyperaccumulator plant Noccaea caerulescens.</title>
        <authorList>
            <person name="Blande D."/>
            <person name="Halimaa P."/>
            <person name="Tervahauta A.I."/>
            <person name="Aarts M.G."/>
            <person name="Karenlampi S.O."/>
        </authorList>
    </citation>
    <scope>NUCLEOTIDE SEQUENCE</scope>
</reference>
<evidence type="ECO:0000313" key="7">
    <source>
        <dbReference type="EMBL" id="JAU85256.1"/>
    </source>
</evidence>
<gene>
    <name evidence="7" type="ORF">MP_TR9750_c0_g1_i1_g.29476</name>
</gene>
<dbReference type="GO" id="GO:0005634">
    <property type="term" value="C:nucleus"/>
    <property type="evidence" value="ECO:0007669"/>
    <property type="project" value="UniProtKB-SubCell"/>
</dbReference>
<protein>
    <submittedName>
        <fullName evidence="7">Agamous-like MADS-box protein AGL61</fullName>
    </submittedName>
</protein>
<feature type="domain" description="MADS-box" evidence="6">
    <location>
        <begin position="7"/>
        <end position="67"/>
    </location>
</feature>
<dbReference type="GO" id="GO:0046983">
    <property type="term" value="F:protein dimerization activity"/>
    <property type="evidence" value="ECO:0007669"/>
    <property type="project" value="InterPro"/>
</dbReference>
<dbReference type="SUPFAM" id="SSF55455">
    <property type="entry name" value="SRF-like"/>
    <property type="match status" value="1"/>
</dbReference>
<organism evidence="7">
    <name type="scientific">Noccaea caerulescens</name>
    <name type="common">Alpine penny-cress</name>
    <name type="synonym">Thlaspi caerulescens</name>
    <dbReference type="NCBI Taxonomy" id="107243"/>
    <lineage>
        <taxon>Eukaryota</taxon>
        <taxon>Viridiplantae</taxon>
        <taxon>Streptophyta</taxon>
        <taxon>Embryophyta</taxon>
        <taxon>Tracheophyta</taxon>
        <taxon>Spermatophyta</taxon>
        <taxon>Magnoliopsida</taxon>
        <taxon>eudicotyledons</taxon>
        <taxon>Gunneridae</taxon>
        <taxon>Pentapetalae</taxon>
        <taxon>rosids</taxon>
        <taxon>malvids</taxon>
        <taxon>Brassicales</taxon>
        <taxon>Brassicaceae</taxon>
        <taxon>Coluteocarpeae</taxon>
        <taxon>Noccaea</taxon>
    </lineage>
</organism>
<keyword evidence="4" id="KW-0804">Transcription</keyword>
<accession>A0A1J3J072</accession>
<dbReference type="AlphaFoldDB" id="A0A1J3J072"/>
<keyword evidence="3" id="KW-0238">DNA-binding</keyword>
<evidence type="ECO:0000256" key="3">
    <source>
        <dbReference type="ARBA" id="ARBA00023125"/>
    </source>
</evidence>
<dbReference type="PANTHER" id="PTHR11945:SF725">
    <property type="entry name" value="AGAMOUS-LIKE 58-RELATED"/>
    <property type="match status" value="1"/>
</dbReference>
<dbReference type="CDD" id="cd00265">
    <property type="entry name" value="MADS_MEF2_like"/>
    <property type="match status" value="1"/>
</dbReference>
<name>A0A1J3J072_NOCCA</name>
<evidence type="ECO:0000256" key="1">
    <source>
        <dbReference type="ARBA" id="ARBA00004123"/>
    </source>
</evidence>
<comment type="subcellular location">
    <subcellularLocation>
        <location evidence="1">Nucleus</location>
    </subcellularLocation>
</comment>
<dbReference type="GO" id="GO:0000981">
    <property type="term" value="F:DNA-binding transcription factor activity, RNA polymerase II-specific"/>
    <property type="evidence" value="ECO:0007669"/>
    <property type="project" value="TreeGrafter"/>
</dbReference>
<dbReference type="SMART" id="SM00432">
    <property type="entry name" value="MADS"/>
    <property type="match status" value="1"/>
</dbReference>
<dbReference type="GO" id="GO:0000978">
    <property type="term" value="F:RNA polymerase II cis-regulatory region sequence-specific DNA binding"/>
    <property type="evidence" value="ECO:0007669"/>
    <property type="project" value="TreeGrafter"/>
</dbReference>
<dbReference type="InterPro" id="IPR002100">
    <property type="entry name" value="TF_MADSbox"/>
</dbReference>
<dbReference type="Gene3D" id="3.40.1810.10">
    <property type="entry name" value="Transcription factor, MADS-box"/>
    <property type="match status" value="1"/>
</dbReference>
<dbReference type="GO" id="GO:0045944">
    <property type="term" value="P:positive regulation of transcription by RNA polymerase II"/>
    <property type="evidence" value="ECO:0007669"/>
    <property type="project" value="InterPro"/>
</dbReference>
<evidence type="ECO:0000256" key="5">
    <source>
        <dbReference type="ARBA" id="ARBA00023242"/>
    </source>
</evidence>
<proteinExistence type="predicted"/>
<sequence length="193" mass="21470">MRGKKTRGKQKINIKKVEKDEDRMVTFSKRRSGIYTKLSEISILCGAEVGFLVYSGAGKPYTFGSPSFEAVAERFLNGDHPVMINGQGRSSSSSIVEAHKKMKLDELCKKYNSVMEESNAEEERRKTAAAAMAAHSLPVESDAWWKVDDPKEDEDAKQLLRTYESLYDKLCDLAGGRSHGGDASTSLAGNYRY</sequence>